<proteinExistence type="predicted"/>
<reference evidence="1 2" key="2">
    <citation type="submission" date="2008-10" db="EMBL/GenBank/DDBJ databases">
        <authorList>
            <person name="Fulton L."/>
            <person name="Clifton S."/>
            <person name="Fulton B."/>
            <person name="Xu J."/>
            <person name="Minx P."/>
            <person name="Pepin K.H."/>
            <person name="Johnson M."/>
            <person name="Thiruvilangam P."/>
            <person name="Bhonagiri V."/>
            <person name="Nash W.E."/>
            <person name="Mardis E.R."/>
            <person name="Wilson R.K."/>
        </authorList>
    </citation>
    <scope>NUCLEOTIDE SEQUENCE [LARGE SCALE GENOMIC DNA]</scope>
    <source>
        <strain evidence="1 2">DSM 17855</strain>
    </source>
</reference>
<dbReference type="HOGENOM" id="CLU_3212304_0_0_10"/>
<gene>
    <name evidence="1" type="ORF">BACDOR_03931</name>
</gene>
<dbReference type="AlphaFoldDB" id="B6W2J0"/>
<dbReference type="Proteomes" id="UP000004849">
    <property type="component" value="Unassembled WGS sequence"/>
</dbReference>
<name>B6W2J0_9BACT</name>
<accession>B6W2J0</accession>
<evidence type="ECO:0000313" key="1">
    <source>
        <dbReference type="EMBL" id="EEB23478.1"/>
    </source>
</evidence>
<evidence type="ECO:0000313" key="2">
    <source>
        <dbReference type="Proteomes" id="UP000004849"/>
    </source>
</evidence>
<dbReference type="EMBL" id="ABWZ01000075">
    <property type="protein sequence ID" value="EEB23478.1"/>
    <property type="molecule type" value="Genomic_DNA"/>
</dbReference>
<sequence length="44" mass="5239">MFNSLVFLLDFLGMKFLIDYMKSDLKAIAILLEWCIKQWEVLKA</sequence>
<reference evidence="1 2" key="1">
    <citation type="submission" date="2008-10" db="EMBL/GenBank/DDBJ databases">
        <title>Draft genome sequence of Bacteroides dorei (DSM 17855).</title>
        <authorList>
            <person name="Sudarsanam P."/>
            <person name="Ley R."/>
            <person name="Guruge J."/>
            <person name="Turnbaugh P.J."/>
            <person name="Mahowald M."/>
            <person name="Liep D."/>
            <person name="Gordon J."/>
        </authorList>
    </citation>
    <scope>NUCLEOTIDE SEQUENCE [LARGE SCALE GENOMIC DNA]</scope>
    <source>
        <strain evidence="1 2">DSM 17855</strain>
    </source>
</reference>
<organism evidence="1 2">
    <name type="scientific">Phocaeicola dorei DSM 17855</name>
    <dbReference type="NCBI Taxonomy" id="483217"/>
    <lineage>
        <taxon>Bacteria</taxon>
        <taxon>Pseudomonadati</taxon>
        <taxon>Bacteroidota</taxon>
        <taxon>Bacteroidia</taxon>
        <taxon>Bacteroidales</taxon>
        <taxon>Bacteroidaceae</taxon>
        <taxon>Phocaeicola</taxon>
    </lineage>
</organism>
<protein>
    <submittedName>
        <fullName evidence="1">Uncharacterized protein</fullName>
    </submittedName>
</protein>